<evidence type="ECO:0000256" key="1">
    <source>
        <dbReference type="SAM" id="Coils"/>
    </source>
</evidence>
<evidence type="ECO:0000313" key="3">
    <source>
        <dbReference type="Proteomes" id="UP000291422"/>
    </source>
</evidence>
<feature type="coiled-coil region" evidence="1">
    <location>
        <begin position="34"/>
        <end position="61"/>
    </location>
</feature>
<dbReference type="AlphaFoldDB" id="A0A4Q4MCG7"/>
<protein>
    <submittedName>
        <fullName evidence="2">Uncharacterized protein</fullName>
    </submittedName>
</protein>
<accession>A0A4Q4MCG7</accession>
<name>A0A4Q4MCG7_ALTAL</name>
<organism evidence="2 3">
    <name type="scientific">Alternaria alternata</name>
    <name type="common">Alternaria rot fungus</name>
    <name type="synonym">Torula alternata</name>
    <dbReference type="NCBI Taxonomy" id="5599"/>
    <lineage>
        <taxon>Eukaryota</taxon>
        <taxon>Fungi</taxon>
        <taxon>Dikarya</taxon>
        <taxon>Ascomycota</taxon>
        <taxon>Pezizomycotina</taxon>
        <taxon>Dothideomycetes</taxon>
        <taxon>Pleosporomycetidae</taxon>
        <taxon>Pleosporales</taxon>
        <taxon>Pleosporineae</taxon>
        <taxon>Pleosporaceae</taxon>
        <taxon>Alternaria</taxon>
        <taxon>Alternaria sect. Alternaria</taxon>
        <taxon>Alternaria alternata complex</taxon>
    </lineage>
</organism>
<keyword evidence="1" id="KW-0175">Coiled coil</keyword>
<gene>
    <name evidence="2" type="ORF">AA0117_g13473</name>
</gene>
<proteinExistence type="predicted"/>
<dbReference type="Proteomes" id="UP000291422">
    <property type="component" value="Unassembled WGS sequence"/>
</dbReference>
<reference evidence="3" key="1">
    <citation type="journal article" date="2019" name="bioRxiv">
        <title>Genomics, evolutionary history and diagnostics of the Alternaria alternata species group including apple and Asian pear pathotypes.</title>
        <authorList>
            <person name="Armitage A.D."/>
            <person name="Cockerton H.M."/>
            <person name="Sreenivasaprasad S."/>
            <person name="Woodhall J.W."/>
            <person name="Lane C.R."/>
            <person name="Harrison R.J."/>
            <person name="Clarkson J.P."/>
        </authorList>
    </citation>
    <scope>NUCLEOTIDE SEQUENCE [LARGE SCALE GENOMIC DNA]</scope>
    <source>
        <strain evidence="3">FERA 1177</strain>
    </source>
</reference>
<dbReference type="EMBL" id="PDXD01000427">
    <property type="protein sequence ID" value="RYN46757.1"/>
    <property type="molecule type" value="Genomic_DNA"/>
</dbReference>
<evidence type="ECO:0000313" key="2">
    <source>
        <dbReference type="EMBL" id="RYN46757.1"/>
    </source>
</evidence>
<comment type="caution">
    <text evidence="2">The sequence shown here is derived from an EMBL/GenBank/DDBJ whole genome shotgun (WGS) entry which is preliminary data.</text>
</comment>
<feature type="non-terminal residue" evidence="2">
    <location>
        <position position="1"/>
    </location>
</feature>
<sequence>SVAQFRKLESDYHTLAQADTYYRNELIPSYDNVLQLQTQTLKKTEAENLELRAKSRAREEKHAQTQELLSTRDQKVDTLSAEIQVLKATLNHGPQSSLAMRKRLRSSNPAVDAPVRRVRKCRLVKPGQMKLGA</sequence>